<organism evidence="10 11">
    <name type="scientific">Monodon monoceros</name>
    <name type="common">Narwhal</name>
    <name type="synonym">Ceratodon monodon</name>
    <dbReference type="NCBI Taxonomy" id="40151"/>
    <lineage>
        <taxon>Eukaryota</taxon>
        <taxon>Metazoa</taxon>
        <taxon>Chordata</taxon>
        <taxon>Craniata</taxon>
        <taxon>Vertebrata</taxon>
        <taxon>Euteleostomi</taxon>
        <taxon>Mammalia</taxon>
        <taxon>Eutheria</taxon>
        <taxon>Laurasiatheria</taxon>
        <taxon>Artiodactyla</taxon>
        <taxon>Whippomorpha</taxon>
        <taxon>Cetacea</taxon>
        <taxon>Odontoceti</taxon>
        <taxon>Monodontidae</taxon>
        <taxon>Monodon</taxon>
    </lineage>
</organism>
<keyword evidence="3" id="KW-0812">Transmembrane</keyword>
<dbReference type="PANTHER" id="PTHR24100:SF134">
    <property type="entry name" value="BUTYROPHILIN-LIKE PROTEIN 1"/>
    <property type="match status" value="1"/>
</dbReference>
<sequence length="482" mass="54423">MQGGLPSHPAPHPHSFPQFVSNFHAVSGFSVKGPAQPIMVLLGADASLPCQLSPEQSAAHMQIRWYQAQLSPTVLVYQNGQEQGGEQMLGYRGRTELVGDSIGKGAVALLIQHIRASDDGQYLCHFKDGHISQEAIVELRVIGLGSAPHVYMMGPEDRGIRVLCSSGGWFPKPRVQWSDMVGVKLPSLSESQTQDGDGLFHVEASLVVMDRSLDNVICSIQNPFSGQEKVSAIFLSEPFFPRMSPWKTALAGTLPLLVLLLIGISYTSWREHKAKEREVKKRQEESHDTEEMKREKEVALRVKSKSGQQVKSEVHGKAADTALVTLNHENFHEDNSDPEREENVREETWVLLCNKQGDWRHYWEVDVEDTDECTLGIYEKPTERSGLLSHLQKKKFSVLEKKGREYRALICSPQNIFLEEPLLIEKCPRKIVIFLDYEDSDISFYNMTDRTHIFSFTQANFSGSLYPYFKLKSMELSPSVKY</sequence>
<dbReference type="InterPro" id="IPR013783">
    <property type="entry name" value="Ig-like_fold"/>
</dbReference>
<comment type="subcellular location">
    <subcellularLocation>
        <location evidence="1">Membrane</location>
        <topology evidence="1">Single-pass type I membrane protein</topology>
    </subcellularLocation>
</comment>
<dbReference type="GO" id="GO:0050852">
    <property type="term" value="P:T cell receptor signaling pathway"/>
    <property type="evidence" value="ECO:0007669"/>
    <property type="project" value="TreeGrafter"/>
</dbReference>
<dbReference type="InterPro" id="IPR050504">
    <property type="entry name" value="IgSF_BTN/MOG"/>
</dbReference>
<dbReference type="InterPro" id="IPR003879">
    <property type="entry name" value="Butyrophylin_SPRY"/>
</dbReference>
<dbReference type="InterPro" id="IPR043136">
    <property type="entry name" value="B30.2/SPRY_sf"/>
</dbReference>
<evidence type="ECO:0000259" key="8">
    <source>
        <dbReference type="PROSITE" id="PS50188"/>
    </source>
</evidence>
<dbReference type="SMART" id="SM00409">
    <property type="entry name" value="IG"/>
    <property type="match status" value="1"/>
</dbReference>
<dbReference type="Ensembl" id="ENSMMNT00015022604.1">
    <property type="protein sequence ID" value="ENSMMNP00015020564.1"/>
    <property type="gene ID" value="ENSMMNG00015015107.1"/>
</dbReference>
<dbReference type="Proteomes" id="UP000694561">
    <property type="component" value="Unplaced"/>
</dbReference>
<feature type="domain" description="B30.2/SPRY" evidence="8">
    <location>
        <begin position="284"/>
        <end position="482"/>
    </location>
</feature>
<evidence type="ECO:0000313" key="10">
    <source>
        <dbReference type="Ensembl" id="ENSMMNP00015020564.1"/>
    </source>
</evidence>
<dbReference type="InterPro" id="IPR007110">
    <property type="entry name" value="Ig-like_dom"/>
</dbReference>
<dbReference type="GO" id="GO:0009897">
    <property type="term" value="C:external side of plasma membrane"/>
    <property type="evidence" value="ECO:0007669"/>
    <property type="project" value="TreeGrafter"/>
</dbReference>
<comment type="similarity">
    <text evidence="2">Belongs to the immunoglobulin superfamily. BTN/MOG family.</text>
</comment>
<feature type="domain" description="Ig-like" evidence="9">
    <location>
        <begin position="17"/>
        <end position="138"/>
    </location>
</feature>
<proteinExistence type="inferred from homology"/>
<dbReference type="FunFam" id="2.60.40.10:FF:000088">
    <property type="entry name" value="Butyrophilin subfamily 1 member A1"/>
    <property type="match status" value="1"/>
</dbReference>
<dbReference type="FunFam" id="2.60.40.10:FF:000208">
    <property type="entry name" value="Butyrophilin subfamily 1 member A1"/>
    <property type="match status" value="1"/>
</dbReference>
<dbReference type="Pfam" id="PF00622">
    <property type="entry name" value="SPRY"/>
    <property type="match status" value="1"/>
</dbReference>
<dbReference type="Pfam" id="PF07686">
    <property type="entry name" value="V-set"/>
    <property type="match status" value="1"/>
</dbReference>
<evidence type="ECO:0000256" key="7">
    <source>
        <dbReference type="ARBA" id="ARBA00023319"/>
    </source>
</evidence>
<dbReference type="GeneTree" id="ENSGT00940000162079"/>
<dbReference type="SUPFAM" id="SSF48726">
    <property type="entry name" value="Immunoglobulin"/>
    <property type="match status" value="2"/>
</dbReference>
<evidence type="ECO:0008006" key="12">
    <source>
        <dbReference type="Google" id="ProtNLM"/>
    </source>
</evidence>
<dbReference type="InterPro" id="IPR013106">
    <property type="entry name" value="Ig_V-set"/>
</dbReference>
<dbReference type="InterPro" id="IPR001870">
    <property type="entry name" value="B30.2/SPRY"/>
</dbReference>
<evidence type="ECO:0000256" key="5">
    <source>
        <dbReference type="ARBA" id="ARBA00022989"/>
    </source>
</evidence>
<dbReference type="SMART" id="SM00449">
    <property type="entry name" value="SPRY"/>
    <property type="match status" value="1"/>
</dbReference>
<evidence type="ECO:0000256" key="2">
    <source>
        <dbReference type="ARBA" id="ARBA00007591"/>
    </source>
</evidence>
<keyword evidence="7" id="KW-0393">Immunoglobulin domain</keyword>
<dbReference type="GO" id="GO:0001817">
    <property type="term" value="P:regulation of cytokine production"/>
    <property type="evidence" value="ECO:0007669"/>
    <property type="project" value="TreeGrafter"/>
</dbReference>
<dbReference type="InterPro" id="IPR003877">
    <property type="entry name" value="SPRY_dom"/>
</dbReference>
<dbReference type="InterPro" id="IPR013320">
    <property type="entry name" value="ConA-like_dom_sf"/>
</dbReference>
<dbReference type="SUPFAM" id="SSF49899">
    <property type="entry name" value="Concanavalin A-like lectins/glucanases"/>
    <property type="match status" value="1"/>
</dbReference>
<dbReference type="GO" id="GO:0045062">
    <property type="term" value="P:extrathymic T cell selection"/>
    <property type="evidence" value="ECO:0007669"/>
    <property type="project" value="Ensembl"/>
</dbReference>
<keyword evidence="6" id="KW-0472">Membrane</keyword>
<dbReference type="Gene3D" id="2.60.120.920">
    <property type="match status" value="1"/>
</dbReference>
<dbReference type="AlphaFoldDB" id="A0A8C6F9Q3"/>
<accession>A0A8C6F9Q3</accession>
<evidence type="ECO:0000259" key="9">
    <source>
        <dbReference type="PROSITE" id="PS50835"/>
    </source>
</evidence>
<evidence type="ECO:0000256" key="4">
    <source>
        <dbReference type="ARBA" id="ARBA00022729"/>
    </source>
</evidence>
<dbReference type="Pfam" id="PF22705">
    <property type="entry name" value="C2-set_3"/>
    <property type="match status" value="1"/>
</dbReference>
<dbReference type="PRINTS" id="PR01407">
    <property type="entry name" value="BUTYPHLNCDUF"/>
</dbReference>
<evidence type="ECO:0000256" key="1">
    <source>
        <dbReference type="ARBA" id="ARBA00004479"/>
    </source>
</evidence>
<evidence type="ECO:0000256" key="3">
    <source>
        <dbReference type="ARBA" id="ARBA00022692"/>
    </source>
</evidence>
<keyword evidence="5" id="KW-1133">Transmembrane helix</keyword>
<dbReference type="InterPro" id="IPR036179">
    <property type="entry name" value="Ig-like_dom_sf"/>
</dbReference>
<dbReference type="Gene3D" id="2.60.40.10">
    <property type="entry name" value="Immunoglobulins"/>
    <property type="match status" value="2"/>
</dbReference>
<reference evidence="10" key="1">
    <citation type="submission" date="2025-08" db="UniProtKB">
        <authorList>
            <consortium name="Ensembl"/>
        </authorList>
    </citation>
    <scope>IDENTIFICATION</scope>
</reference>
<evidence type="ECO:0000256" key="6">
    <source>
        <dbReference type="ARBA" id="ARBA00023136"/>
    </source>
</evidence>
<protein>
    <recommendedName>
        <fullName evidence="12">Ig-like domain-containing protein</fullName>
    </recommendedName>
</protein>
<evidence type="ECO:0000313" key="11">
    <source>
        <dbReference type="Proteomes" id="UP000694561"/>
    </source>
</evidence>
<dbReference type="CDD" id="cd05713">
    <property type="entry name" value="IgV_MOG_like"/>
    <property type="match status" value="1"/>
</dbReference>
<dbReference type="PROSITE" id="PS50835">
    <property type="entry name" value="IG_LIKE"/>
    <property type="match status" value="1"/>
</dbReference>
<dbReference type="GO" id="GO:0005102">
    <property type="term" value="F:signaling receptor binding"/>
    <property type="evidence" value="ECO:0007669"/>
    <property type="project" value="TreeGrafter"/>
</dbReference>
<dbReference type="SMART" id="SM00406">
    <property type="entry name" value="IGv"/>
    <property type="match status" value="1"/>
</dbReference>
<dbReference type="PROSITE" id="PS50188">
    <property type="entry name" value="B302_SPRY"/>
    <property type="match status" value="1"/>
</dbReference>
<dbReference type="InterPro" id="IPR003599">
    <property type="entry name" value="Ig_sub"/>
</dbReference>
<reference evidence="10" key="2">
    <citation type="submission" date="2025-09" db="UniProtKB">
        <authorList>
            <consortium name="Ensembl"/>
        </authorList>
    </citation>
    <scope>IDENTIFICATION</scope>
</reference>
<keyword evidence="11" id="KW-1185">Reference proteome</keyword>
<name>A0A8C6F9Q3_MONMO</name>
<keyword evidence="4" id="KW-0732">Signal</keyword>
<dbReference type="PANTHER" id="PTHR24100">
    <property type="entry name" value="BUTYROPHILIN"/>
    <property type="match status" value="1"/>
</dbReference>
<dbReference type="InterPro" id="IPR053896">
    <property type="entry name" value="BTN3A2-like_Ig-C"/>
</dbReference>